<reference evidence="1" key="1">
    <citation type="submission" date="2019-03" db="EMBL/GenBank/DDBJ databases">
        <title>Single cell metagenomics reveals metabolic interactions within the superorganism composed of flagellate Streblomastix strix and complex community of Bacteroidetes bacteria on its surface.</title>
        <authorList>
            <person name="Treitli S.C."/>
            <person name="Kolisko M."/>
            <person name="Husnik F."/>
            <person name="Keeling P."/>
            <person name="Hampl V."/>
        </authorList>
    </citation>
    <scope>NUCLEOTIDE SEQUENCE</scope>
    <source>
        <strain evidence="1">STM</strain>
    </source>
</reference>
<proteinExistence type="predicted"/>
<name>A0A5J4RIZ9_9ZZZZ</name>
<gene>
    <name evidence="1" type="ORF">EZS27_018016</name>
</gene>
<dbReference type="AlphaFoldDB" id="A0A5J4RIZ9"/>
<sequence length="29" mass="3397">MFCLMERKDPYKDHQMQTGKNPAIVVKTS</sequence>
<comment type="caution">
    <text evidence="1">The sequence shown here is derived from an EMBL/GenBank/DDBJ whole genome shotgun (WGS) entry which is preliminary data.</text>
</comment>
<organism evidence="1">
    <name type="scientific">termite gut metagenome</name>
    <dbReference type="NCBI Taxonomy" id="433724"/>
    <lineage>
        <taxon>unclassified sequences</taxon>
        <taxon>metagenomes</taxon>
        <taxon>organismal metagenomes</taxon>
    </lineage>
</organism>
<evidence type="ECO:0000313" key="1">
    <source>
        <dbReference type="EMBL" id="KAA6333589.1"/>
    </source>
</evidence>
<protein>
    <submittedName>
        <fullName evidence="1">Uncharacterized protein</fullName>
    </submittedName>
</protein>
<dbReference type="EMBL" id="SNRY01001095">
    <property type="protein sequence ID" value="KAA6333589.1"/>
    <property type="molecule type" value="Genomic_DNA"/>
</dbReference>
<accession>A0A5J4RIZ9</accession>